<organism evidence="1 2">
    <name type="scientific">Gnomoniopsis smithogilvyi</name>
    <dbReference type="NCBI Taxonomy" id="1191159"/>
    <lineage>
        <taxon>Eukaryota</taxon>
        <taxon>Fungi</taxon>
        <taxon>Dikarya</taxon>
        <taxon>Ascomycota</taxon>
        <taxon>Pezizomycotina</taxon>
        <taxon>Sordariomycetes</taxon>
        <taxon>Sordariomycetidae</taxon>
        <taxon>Diaporthales</taxon>
        <taxon>Gnomoniaceae</taxon>
        <taxon>Gnomoniopsis</taxon>
    </lineage>
</organism>
<protein>
    <submittedName>
        <fullName evidence="1">Uncharacterized protein</fullName>
    </submittedName>
</protein>
<dbReference type="Proteomes" id="UP001140453">
    <property type="component" value="Unassembled WGS sequence"/>
</dbReference>
<keyword evidence="2" id="KW-1185">Reference proteome</keyword>
<dbReference type="EMBL" id="JAPEVB010000002">
    <property type="protein sequence ID" value="KAJ4393736.1"/>
    <property type="molecule type" value="Genomic_DNA"/>
</dbReference>
<gene>
    <name evidence="1" type="ORF">N0V93_002951</name>
</gene>
<name>A0A9W8YXQ3_9PEZI</name>
<proteinExistence type="predicted"/>
<evidence type="ECO:0000313" key="2">
    <source>
        <dbReference type="Proteomes" id="UP001140453"/>
    </source>
</evidence>
<evidence type="ECO:0000313" key="1">
    <source>
        <dbReference type="EMBL" id="KAJ4393736.1"/>
    </source>
</evidence>
<dbReference type="OrthoDB" id="10489270at2759"/>
<accession>A0A9W8YXQ3</accession>
<dbReference type="AlphaFoldDB" id="A0A9W8YXQ3"/>
<comment type="caution">
    <text evidence="1">The sequence shown here is derived from an EMBL/GenBank/DDBJ whole genome shotgun (WGS) entry which is preliminary data.</text>
</comment>
<reference evidence="1" key="1">
    <citation type="submission" date="2022-10" db="EMBL/GenBank/DDBJ databases">
        <title>Tapping the CABI collections for fungal endophytes: first genome assemblies for Collariella, Neodidymelliopsis, Ascochyta clinopodiicola, Didymella pomorum, Didymosphaeria variabile, Neocosmospora piperis and Neocucurbitaria cava.</title>
        <authorList>
            <person name="Hill R."/>
        </authorList>
    </citation>
    <scope>NUCLEOTIDE SEQUENCE</scope>
    <source>
        <strain evidence="1">IMI 355082</strain>
    </source>
</reference>
<sequence length="239" mass="26323">MKNDKFQNLDTGSQLPDYSFRRLDRPRNPVSLLQSSATLIDLRLRNLRTLRSISKSTSRRDSPAQSPVLKPCWHVVPAGKACIAVHAPDAHCWYLLPTQLNSPSSVQVPLFLLALPLADPVAVAWAEELVDEDLTVVVEDTVLVDNVDFVVLCTDELDEDGIAEVVDRIELAVCVEVIVLSAEELCEAVELTEDTATELVDDDKVIESVEVVKMDELSVVVTAALLEETAVEELVRPVV</sequence>